<keyword evidence="1" id="KW-0812">Transmembrane</keyword>
<keyword evidence="3" id="KW-1185">Reference proteome</keyword>
<dbReference type="RefSeq" id="WP_195816521.1">
    <property type="nucleotide sequence ID" value="NZ_JADOBI010000021.1"/>
</dbReference>
<protein>
    <submittedName>
        <fullName evidence="2">Uncharacterized protein</fullName>
    </submittedName>
</protein>
<proteinExistence type="predicted"/>
<evidence type="ECO:0000256" key="1">
    <source>
        <dbReference type="SAM" id="Phobius"/>
    </source>
</evidence>
<keyword evidence="1" id="KW-0472">Membrane</keyword>
<organism evidence="2 3">
    <name type="scientific">Rahnella laticis</name>
    <dbReference type="NCBI Taxonomy" id="2787622"/>
    <lineage>
        <taxon>Bacteria</taxon>
        <taxon>Pseudomonadati</taxon>
        <taxon>Pseudomonadota</taxon>
        <taxon>Gammaproteobacteria</taxon>
        <taxon>Enterobacterales</taxon>
        <taxon>Yersiniaceae</taxon>
        <taxon>Rahnella</taxon>
    </lineage>
</organism>
<keyword evidence="1" id="KW-1133">Transmembrane helix</keyword>
<name>A0ABS0ECL9_9GAMM</name>
<dbReference type="EMBL" id="JADOBI010000021">
    <property type="protein sequence ID" value="MBF7982828.1"/>
    <property type="molecule type" value="Genomic_DNA"/>
</dbReference>
<accession>A0ABS0ECL9</accession>
<reference evidence="2 3" key="1">
    <citation type="submission" date="2020-11" db="EMBL/GenBank/DDBJ databases">
        <title>Taxonomic investigation of Rahnella strains.</title>
        <authorList>
            <person name="Lee S.D."/>
        </authorList>
    </citation>
    <scope>NUCLEOTIDE SEQUENCE [LARGE SCALE GENOMIC DNA]</scope>
    <source>
        <strain evidence="2 3">SAP-17</strain>
    </source>
</reference>
<gene>
    <name evidence="2" type="ORF">IV433_25815</name>
</gene>
<sequence>MCKNTPSHLVVEPMSRLFLSVHPIKIIHSASLGDFCTENVLLLHQRSLIGVFFLANTDLTAFFVGSIFAAFYADALFLKGGLQ</sequence>
<evidence type="ECO:0000313" key="2">
    <source>
        <dbReference type="EMBL" id="MBF7982828.1"/>
    </source>
</evidence>
<dbReference type="Proteomes" id="UP000636811">
    <property type="component" value="Unassembled WGS sequence"/>
</dbReference>
<comment type="caution">
    <text evidence="2">The sequence shown here is derived from an EMBL/GenBank/DDBJ whole genome shotgun (WGS) entry which is preliminary data.</text>
</comment>
<feature type="transmembrane region" description="Helical" evidence="1">
    <location>
        <begin position="48"/>
        <end position="73"/>
    </location>
</feature>
<evidence type="ECO:0000313" key="3">
    <source>
        <dbReference type="Proteomes" id="UP000636811"/>
    </source>
</evidence>